<dbReference type="EMBL" id="CAKOGP040001740">
    <property type="protein sequence ID" value="CAJ1948090.1"/>
    <property type="molecule type" value="Genomic_DNA"/>
</dbReference>
<reference evidence="10" key="1">
    <citation type="submission" date="2023-08" db="EMBL/GenBank/DDBJ databases">
        <authorList>
            <person name="Audoor S."/>
            <person name="Bilcke G."/>
        </authorList>
    </citation>
    <scope>NUCLEOTIDE SEQUENCE</scope>
</reference>
<dbReference type="AlphaFoldDB" id="A0AAD2JGK2"/>
<comment type="subcellular location">
    <subcellularLocation>
        <location evidence="1">Nucleus</location>
    </subcellularLocation>
</comment>
<evidence type="ECO:0000256" key="3">
    <source>
        <dbReference type="ARBA" id="ARBA00022664"/>
    </source>
</evidence>
<dbReference type="GO" id="GO:0071004">
    <property type="term" value="C:U2-type prespliceosome"/>
    <property type="evidence" value="ECO:0007669"/>
    <property type="project" value="TreeGrafter"/>
</dbReference>
<dbReference type="GO" id="GO:1990726">
    <property type="term" value="C:Lsm1-7-Pat1 complex"/>
    <property type="evidence" value="ECO:0007669"/>
    <property type="project" value="TreeGrafter"/>
</dbReference>
<dbReference type="PANTHER" id="PTHR10553:SF5">
    <property type="entry name" value="U6 SNRNA-ASSOCIATED SM-LIKE PROTEIN LSM7"/>
    <property type="match status" value="1"/>
</dbReference>
<dbReference type="SMART" id="SM00651">
    <property type="entry name" value="Sm"/>
    <property type="match status" value="1"/>
</dbReference>
<dbReference type="InterPro" id="IPR044641">
    <property type="entry name" value="Lsm7/SmG-like"/>
</dbReference>
<evidence type="ECO:0000256" key="6">
    <source>
        <dbReference type="ARBA" id="ARBA00023187"/>
    </source>
</evidence>
<comment type="caution">
    <text evidence="10">The sequence shown here is derived from an EMBL/GenBank/DDBJ whole genome shotgun (WGS) entry which is preliminary data.</text>
</comment>
<keyword evidence="6" id="KW-0508">mRNA splicing</keyword>
<dbReference type="GO" id="GO:0000956">
    <property type="term" value="P:nuclear-transcribed mRNA catabolic process"/>
    <property type="evidence" value="ECO:0007669"/>
    <property type="project" value="InterPro"/>
</dbReference>
<dbReference type="PIRSF" id="PIRSF037188">
    <property type="entry name" value="U6_snRNA_Lsm7"/>
    <property type="match status" value="1"/>
</dbReference>
<dbReference type="GO" id="GO:0000398">
    <property type="term" value="P:mRNA splicing, via spliceosome"/>
    <property type="evidence" value="ECO:0007669"/>
    <property type="project" value="InterPro"/>
</dbReference>
<keyword evidence="4" id="KW-0747">Spliceosome</keyword>
<dbReference type="GO" id="GO:0071013">
    <property type="term" value="C:catalytic step 2 spliceosome"/>
    <property type="evidence" value="ECO:0007669"/>
    <property type="project" value="TreeGrafter"/>
</dbReference>
<feature type="domain" description="Sm" evidence="9">
    <location>
        <begin position="8"/>
        <end position="88"/>
    </location>
</feature>
<dbReference type="GO" id="GO:0097526">
    <property type="term" value="C:spliceosomal tri-snRNP complex"/>
    <property type="evidence" value="ECO:0007669"/>
    <property type="project" value="TreeGrafter"/>
</dbReference>
<dbReference type="InterPro" id="IPR010920">
    <property type="entry name" value="LSM_dom_sf"/>
</dbReference>
<evidence type="ECO:0000259" key="9">
    <source>
        <dbReference type="PROSITE" id="PS52002"/>
    </source>
</evidence>
<dbReference type="PROSITE" id="PS52002">
    <property type="entry name" value="SM"/>
    <property type="match status" value="1"/>
</dbReference>
<gene>
    <name evidence="10" type="ORF">CYCCA115_LOCUS11452</name>
</gene>
<dbReference type="GO" id="GO:0003723">
    <property type="term" value="F:RNA binding"/>
    <property type="evidence" value="ECO:0007669"/>
    <property type="project" value="UniProtKB-KW"/>
</dbReference>
<dbReference type="Proteomes" id="UP001295423">
    <property type="component" value="Unassembled WGS sequence"/>
</dbReference>
<evidence type="ECO:0000256" key="2">
    <source>
        <dbReference type="ARBA" id="ARBA00006850"/>
    </source>
</evidence>
<evidence type="ECO:0000256" key="4">
    <source>
        <dbReference type="ARBA" id="ARBA00022728"/>
    </source>
</evidence>
<evidence type="ECO:0000256" key="5">
    <source>
        <dbReference type="ARBA" id="ARBA00022884"/>
    </source>
</evidence>
<dbReference type="InterPro" id="IPR047575">
    <property type="entry name" value="Sm"/>
</dbReference>
<keyword evidence="8" id="KW-0687">Ribonucleoprotein</keyword>
<dbReference type="GO" id="GO:0005688">
    <property type="term" value="C:U6 snRNP"/>
    <property type="evidence" value="ECO:0007669"/>
    <property type="project" value="TreeGrafter"/>
</dbReference>
<evidence type="ECO:0000256" key="1">
    <source>
        <dbReference type="ARBA" id="ARBA00004123"/>
    </source>
</evidence>
<dbReference type="GO" id="GO:0005689">
    <property type="term" value="C:U12-type spliceosomal complex"/>
    <property type="evidence" value="ECO:0007669"/>
    <property type="project" value="TreeGrafter"/>
</dbReference>
<dbReference type="PANTHER" id="PTHR10553">
    <property type="entry name" value="SMALL NUCLEAR RIBONUCLEOPROTEIN"/>
    <property type="match status" value="1"/>
</dbReference>
<protein>
    <recommendedName>
        <fullName evidence="9">Sm domain-containing protein</fullName>
    </recommendedName>
</protein>
<proteinExistence type="inferred from homology"/>
<keyword evidence="5" id="KW-0694">RNA-binding</keyword>
<dbReference type="Gene3D" id="2.30.30.100">
    <property type="match status" value="1"/>
</dbReference>
<evidence type="ECO:0000313" key="11">
    <source>
        <dbReference type="Proteomes" id="UP001295423"/>
    </source>
</evidence>
<dbReference type="CDD" id="cd01729">
    <property type="entry name" value="LSm7"/>
    <property type="match status" value="1"/>
</dbReference>
<dbReference type="InterPro" id="IPR001163">
    <property type="entry name" value="Sm_dom_euk/arc"/>
</dbReference>
<keyword evidence="11" id="KW-1185">Reference proteome</keyword>
<evidence type="ECO:0000313" key="10">
    <source>
        <dbReference type="EMBL" id="CAJ1948090.1"/>
    </source>
</evidence>
<sequence length="101" mass="11165">MSSGQRRESILELAKLMDSTVRVKCLGGRELQGTLRGYDELVNLVLDDCDEFLRDPEDSERITDKSRRLGLVVVRGTQVSLVSPQDGVEEISNPFVAAVGE</sequence>
<accession>A0AAD2JGK2</accession>
<dbReference type="Pfam" id="PF01423">
    <property type="entry name" value="LSM"/>
    <property type="match status" value="1"/>
</dbReference>
<dbReference type="InterPro" id="IPR017132">
    <property type="entry name" value="Lsm7"/>
</dbReference>
<organism evidence="10 11">
    <name type="scientific">Cylindrotheca closterium</name>
    <dbReference type="NCBI Taxonomy" id="2856"/>
    <lineage>
        <taxon>Eukaryota</taxon>
        <taxon>Sar</taxon>
        <taxon>Stramenopiles</taxon>
        <taxon>Ochrophyta</taxon>
        <taxon>Bacillariophyta</taxon>
        <taxon>Bacillariophyceae</taxon>
        <taxon>Bacillariophycidae</taxon>
        <taxon>Bacillariales</taxon>
        <taxon>Bacillariaceae</taxon>
        <taxon>Cylindrotheca</taxon>
    </lineage>
</organism>
<evidence type="ECO:0000256" key="7">
    <source>
        <dbReference type="ARBA" id="ARBA00023242"/>
    </source>
</evidence>
<dbReference type="SUPFAM" id="SSF50182">
    <property type="entry name" value="Sm-like ribonucleoproteins"/>
    <property type="match status" value="1"/>
</dbReference>
<keyword evidence="7" id="KW-0539">Nucleus</keyword>
<name>A0AAD2JGK2_9STRA</name>
<comment type="similarity">
    <text evidence="2">Belongs to the snRNP Sm proteins family.</text>
</comment>
<evidence type="ECO:0000256" key="8">
    <source>
        <dbReference type="ARBA" id="ARBA00023274"/>
    </source>
</evidence>
<keyword evidence="3" id="KW-0507">mRNA processing</keyword>